<dbReference type="CDD" id="cd07576">
    <property type="entry name" value="R-amidase_like"/>
    <property type="match status" value="1"/>
</dbReference>
<organism evidence="3 4">
    <name type="scientific">Ferviditalea candida</name>
    <dbReference type="NCBI Taxonomy" id="3108399"/>
    <lineage>
        <taxon>Bacteria</taxon>
        <taxon>Bacillati</taxon>
        <taxon>Bacillota</taxon>
        <taxon>Bacilli</taxon>
        <taxon>Bacillales</taxon>
        <taxon>Paenibacillaceae</taxon>
        <taxon>Ferviditalea</taxon>
    </lineage>
</organism>
<comment type="caution">
    <text evidence="3">The sequence shown here is derived from an EMBL/GenBank/DDBJ whole genome shotgun (WGS) entry which is preliminary data.</text>
</comment>
<evidence type="ECO:0000313" key="3">
    <source>
        <dbReference type="EMBL" id="MEB3103850.1"/>
    </source>
</evidence>
<dbReference type="Gene3D" id="3.60.110.10">
    <property type="entry name" value="Carbon-nitrogen hydrolase"/>
    <property type="match status" value="1"/>
</dbReference>
<proteinExistence type="predicted"/>
<dbReference type="InterPro" id="IPR044083">
    <property type="entry name" value="RamA-like"/>
</dbReference>
<dbReference type="PANTHER" id="PTHR43674">
    <property type="entry name" value="NITRILASE C965.09-RELATED"/>
    <property type="match status" value="1"/>
</dbReference>
<dbReference type="EMBL" id="JAYJLD010000054">
    <property type="protein sequence ID" value="MEB3103850.1"/>
    <property type="molecule type" value="Genomic_DNA"/>
</dbReference>
<dbReference type="InterPro" id="IPR036526">
    <property type="entry name" value="C-N_Hydrolase_sf"/>
</dbReference>
<sequence>MNVKLFLAQMEPILYDKQANLEKMHRFMQQAAQGQADLILFPELCLTGYFTRDRTAELSEDETGSSIQQVADWARQFKLMTVFGFPERRDGLIYNSACLINHDGSILGTYQKIHLWDEESKYFSSGESFHVWDTEMGRIGIMICYDTEFPETARILALKGAEIILAPTANMSPFEHAQSVQIQCRAVENQVFVATTNRIGTEESTRFFGESSVADPFGKHVLLGNQEEKGYLVQIDLTDLNMARRFPKYLDDRRPELYANLAECD</sequence>
<accession>A0ABU5ZMZ9</accession>
<dbReference type="PROSITE" id="PS50263">
    <property type="entry name" value="CN_HYDROLASE"/>
    <property type="match status" value="1"/>
</dbReference>
<dbReference type="InterPro" id="IPR050345">
    <property type="entry name" value="Aliph_Amidase/BUP"/>
</dbReference>
<evidence type="ECO:0000259" key="2">
    <source>
        <dbReference type="PROSITE" id="PS50263"/>
    </source>
</evidence>
<gene>
    <name evidence="3" type="ORF">VF724_19730</name>
</gene>
<dbReference type="PANTHER" id="PTHR43674:SF2">
    <property type="entry name" value="BETA-UREIDOPROPIONASE"/>
    <property type="match status" value="1"/>
</dbReference>
<dbReference type="Pfam" id="PF00795">
    <property type="entry name" value="CN_hydrolase"/>
    <property type="match status" value="1"/>
</dbReference>
<dbReference type="InterPro" id="IPR003010">
    <property type="entry name" value="C-N_Hydrolase"/>
</dbReference>
<dbReference type="RefSeq" id="WP_371755977.1">
    <property type="nucleotide sequence ID" value="NZ_JAYJLD010000054.1"/>
</dbReference>
<dbReference type="SUPFAM" id="SSF56317">
    <property type="entry name" value="Carbon-nitrogen hydrolase"/>
    <property type="match status" value="1"/>
</dbReference>
<keyword evidence="4" id="KW-1185">Reference proteome</keyword>
<protein>
    <submittedName>
        <fullName evidence="3">Carbon-nitrogen hydrolase family protein</fullName>
    </submittedName>
</protein>
<name>A0ABU5ZMZ9_9BACL</name>
<evidence type="ECO:0000256" key="1">
    <source>
        <dbReference type="ARBA" id="ARBA00022801"/>
    </source>
</evidence>
<evidence type="ECO:0000313" key="4">
    <source>
        <dbReference type="Proteomes" id="UP001310386"/>
    </source>
</evidence>
<dbReference type="Proteomes" id="UP001310386">
    <property type="component" value="Unassembled WGS sequence"/>
</dbReference>
<feature type="domain" description="CN hydrolase" evidence="2">
    <location>
        <begin position="3"/>
        <end position="237"/>
    </location>
</feature>
<dbReference type="GO" id="GO:0016787">
    <property type="term" value="F:hydrolase activity"/>
    <property type="evidence" value="ECO:0007669"/>
    <property type="project" value="UniProtKB-KW"/>
</dbReference>
<reference evidence="3" key="1">
    <citation type="submission" date="2023-12" db="EMBL/GenBank/DDBJ databases">
        <title>Fervidustalea candida gen. nov., sp. nov., a novel member of the family Paenibacillaceae isolated from a geothermal area.</title>
        <authorList>
            <person name="Li W.-J."/>
            <person name="Jiao J.-Y."/>
            <person name="Chen Y."/>
        </authorList>
    </citation>
    <scope>NUCLEOTIDE SEQUENCE</scope>
    <source>
        <strain evidence="3">SYSU GA230002</strain>
    </source>
</reference>
<keyword evidence="1 3" id="KW-0378">Hydrolase</keyword>